<dbReference type="InterPro" id="IPR011547">
    <property type="entry name" value="SLC26A/SulP_dom"/>
</dbReference>
<feature type="transmembrane region" description="Helical" evidence="12">
    <location>
        <begin position="84"/>
        <end position="106"/>
    </location>
</feature>
<evidence type="ECO:0000256" key="11">
    <source>
        <dbReference type="PIRSR" id="PIRSR601765-1"/>
    </source>
</evidence>
<keyword evidence="5 11" id="KW-0862">Zinc</keyword>
<keyword evidence="4 12" id="KW-0812">Transmembrane</keyword>
<evidence type="ECO:0000256" key="4">
    <source>
        <dbReference type="ARBA" id="ARBA00022692"/>
    </source>
</evidence>
<dbReference type="InterPro" id="IPR001765">
    <property type="entry name" value="Carbonic_anhydrase"/>
</dbReference>
<feature type="transmembrane region" description="Helical" evidence="12">
    <location>
        <begin position="236"/>
        <end position="259"/>
    </location>
</feature>
<reference evidence="14 15" key="1">
    <citation type="submission" date="2021-01" db="EMBL/GenBank/DDBJ databases">
        <title>Whole genome shotgun sequence of Catellatospora chokoriensis NBRC 107358.</title>
        <authorList>
            <person name="Komaki H."/>
            <person name="Tamura T."/>
        </authorList>
    </citation>
    <scope>NUCLEOTIDE SEQUENCE [LARGE SCALE GENOMIC DNA]</scope>
    <source>
        <strain evidence="14 15">NBRC 107358</strain>
    </source>
</reference>
<proteinExistence type="inferred from homology"/>
<evidence type="ECO:0000256" key="6">
    <source>
        <dbReference type="ARBA" id="ARBA00022989"/>
    </source>
</evidence>
<dbReference type="EC" id="4.2.1.1" evidence="3"/>
<evidence type="ECO:0000256" key="10">
    <source>
        <dbReference type="ARBA" id="ARBA00048348"/>
    </source>
</evidence>
<dbReference type="Pfam" id="PF00916">
    <property type="entry name" value="Sulfate_transp"/>
    <property type="match status" value="1"/>
</dbReference>
<dbReference type="GO" id="GO:0055085">
    <property type="term" value="P:transmembrane transport"/>
    <property type="evidence" value="ECO:0007669"/>
    <property type="project" value="InterPro"/>
</dbReference>
<evidence type="ECO:0000256" key="9">
    <source>
        <dbReference type="ARBA" id="ARBA00024993"/>
    </source>
</evidence>
<dbReference type="GO" id="GO:0016020">
    <property type="term" value="C:membrane"/>
    <property type="evidence" value="ECO:0007669"/>
    <property type="project" value="UniProtKB-SubCell"/>
</dbReference>
<gene>
    <name evidence="14" type="ORF">Cch02nite_50590</name>
</gene>
<dbReference type="EMBL" id="BONG01000034">
    <property type="protein sequence ID" value="GIF91615.1"/>
    <property type="molecule type" value="Genomic_DNA"/>
</dbReference>
<dbReference type="Proteomes" id="UP000619293">
    <property type="component" value="Unassembled WGS sequence"/>
</dbReference>
<evidence type="ECO:0000256" key="1">
    <source>
        <dbReference type="ARBA" id="ARBA00004141"/>
    </source>
</evidence>
<feature type="transmembrane region" description="Helical" evidence="12">
    <location>
        <begin position="317"/>
        <end position="346"/>
    </location>
</feature>
<dbReference type="AlphaFoldDB" id="A0A8J3NT20"/>
<keyword evidence="15" id="KW-1185">Reference proteome</keyword>
<evidence type="ECO:0000256" key="7">
    <source>
        <dbReference type="ARBA" id="ARBA00023136"/>
    </source>
</evidence>
<dbReference type="GO" id="GO:0015976">
    <property type="term" value="P:carbon utilization"/>
    <property type="evidence" value="ECO:0007669"/>
    <property type="project" value="InterPro"/>
</dbReference>
<keyword evidence="8" id="KW-0456">Lyase</keyword>
<evidence type="ECO:0000256" key="5">
    <source>
        <dbReference type="ARBA" id="ARBA00022833"/>
    </source>
</evidence>
<dbReference type="SUPFAM" id="SSF53056">
    <property type="entry name" value="beta-carbonic anhydrase, cab"/>
    <property type="match status" value="1"/>
</dbReference>
<dbReference type="Pfam" id="PF00484">
    <property type="entry name" value="Pro_CA"/>
    <property type="match status" value="1"/>
</dbReference>
<sequence length="723" mass="75949">MVVYMSAQWRERLRTDVPASLVVVLVALPLSLGIAVASGAPVIAGLVSAVIGGIVAGALGGSVVQVSGPAAGLTLIVAQTVATFGWRGACAVTVAAGVLQLGLGASRVARAALAVSPAVVYGMLAGVGVVIVLSQLHVLLGDAPQASALANLRALPSELLHNHTPAVFVGVLTLAVLWGWRAVPSLAGVVPAPLAAIVVGTAVAVVTGWDLQRVDIPDDILAFDMGPIWPDASPSVFLAAVGAVALVASVESLLCAVAVDRMHDGPRVNLDRELAGQGAANIVAGALGGLPVAGVIVRSTTNVNAGGRSRLSTVLHGVWILVLVLVAAPVIELIPLPALAALLVYTGVQMVNLTHAQQVHQHREMPVYVLTMLAVVVLGLFEGVLVGMGCALLLSIWRLTHATVRAYQDENGWHVAIEGSLTFLAAPQLTRTLAQVPAGVAVGVELNADFMDHAAVTALHDWRTAHERGGGSVEVHELHHHWYADAITGRRSPARKMHPTAWLLPRVHRAVPHGARERLARGARLFHRHGARRVGPLLADLARTGQQPTQLFITCADSRVVPSMITSTGPGDLFTVRNVGNLVPRHGDGEHDGSVPAAMDFALHVLQVRTITVCGHSGCGALAALLRPGTLPARMPDLLRWLRHAQPSLHRVSQGAVGDGDHLTQLCQQNVVQQLENLMSYPDVAERVHDGRLELVGMYFDIATSRIHLLDPTHTRFTPVSSH</sequence>
<dbReference type="SMART" id="SM00947">
    <property type="entry name" value="Pro_CA"/>
    <property type="match status" value="1"/>
</dbReference>
<feature type="transmembrane region" description="Helical" evidence="12">
    <location>
        <begin position="279"/>
        <end position="297"/>
    </location>
</feature>
<evidence type="ECO:0000313" key="15">
    <source>
        <dbReference type="Proteomes" id="UP000619293"/>
    </source>
</evidence>
<evidence type="ECO:0000313" key="14">
    <source>
        <dbReference type="EMBL" id="GIF91615.1"/>
    </source>
</evidence>
<feature type="domain" description="SLC26A/SulP transporter" evidence="13">
    <location>
        <begin position="13"/>
        <end position="370"/>
    </location>
</feature>
<evidence type="ECO:0000256" key="12">
    <source>
        <dbReference type="SAM" id="Phobius"/>
    </source>
</evidence>
<dbReference type="Gene3D" id="3.40.1050.10">
    <property type="entry name" value="Carbonic anhydrase"/>
    <property type="match status" value="1"/>
</dbReference>
<name>A0A8J3NT20_9ACTN</name>
<keyword evidence="11" id="KW-0479">Metal-binding</keyword>
<accession>A0A8J3NT20</accession>
<feature type="transmembrane region" description="Helical" evidence="12">
    <location>
        <begin position="43"/>
        <end position="64"/>
    </location>
</feature>
<dbReference type="InterPro" id="IPR001902">
    <property type="entry name" value="SLC26A/SulP_fam"/>
</dbReference>
<feature type="transmembrane region" description="Helical" evidence="12">
    <location>
        <begin position="17"/>
        <end position="36"/>
    </location>
</feature>
<dbReference type="PROSITE" id="PS00704">
    <property type="entry name" value="PROK_CO2_ANHYDRASE_1"/>
    <property type="match status" value="1"/>
</dbReference>
<dbReference type="PANTHER" id="PTHR11814">
    <property type="entry name" value="SULFATE TRANSPORTER"/>
    <property type="match status" value="1"/>
</dbReference>
<keyword evidence="6 12" id="KW-1133">Transmembrane helix</keyword>
<keyword evidence="7 12" id="KW-0472">Membrane</keyword>
<comment type="similarity">
    <text evidence="2">Belongs to the beta-class carbonic anhydrase family.</text>
</comment>
<feature type="transmembrane region" description="Helical" evidence="12">
    <location>
        <begin position="160"/>
        <end position="180"/>
    </location>
</feature>
<protein>
    <recommendedName>
        <fullName evidence="3">carbonic anhydrase</fullName>
        <ecNumber evidence="3">4.2.1.1</ecNumber>
    </recommendedName>
</protein>
<evidence type="ECO:0000256" key="3">
    <source>
        <dbReference type="ARBA" id="ARBA00012925"/>
    </source>
</evidence>
<dbReference type="InterPro" id="IPR015892">
    <property type="entry name" value="Carbonic_anhydrase_CS"/>
</dbReference>
<comment type="subcellular location">
    <subcellularLocation>
        <location evidence="1">Membrane</location>
        <topology evidence="1">Multi-pass membrane protein</topology>
    </subcellularLocation>
</comment>
<feature type="binding site" evidence="11">
    <location>
        <position position="619"/>
    </location>
    <ligand>
        <name>Zn(2+)</name>
        <dbReference type="ChEBI" id="CHEBI:29105"/>
    </ligand>
</feature>
<feature type="binding site" evidence="11">
    <location>
        <position position="555"/>
    </location>
    <ligand>
        <name>Zn(2+)</name>
        <dbReference type="ChEBI" id="CHEBI:29105"/>
    </ligand>
</feature>
<dbReference type="InterPro" id="IPR036874">
    <property type="entry name" value="Carbonic_anhydrase_sf"/>
</dbReference>
<comment type="catalytic activity">
    <reaction evidence="10">
        <text>hydrogencarbonate + H(+) = CO2 + H2O</text>
        <dbReference type="Rhea" id="RHEA:10748"/>
        <dbReference type="ChEBI" id="CHEBI:15377"/>
        <dbReference type="ChEBI" id="CHEBI:15378"/>
        <dbReference type="ChEBI" id="CHEBI:16526"/>
        <dbReference type="ChEBI" id="CHEBI:17544"/>
        <dbReference type="EC" id="4.2.1.1"/>
    </reaction>
</comment>
<dbReference type="GO" id="GO:0004089">
    <property type="term" value="F:carbonate dehydratase activity"/>
    <property type="evidence" value="ECO:0007669"/>
    <property type="project" value="UniProtKB-EC"/>
</dbReference>
<evidence type="ECO:0000256" key="8">
    <source>
        <dbReference type="ARBA" id="ARBA00023239"/>
    </source>
</evidence>
<feature type="transmembrane region" description="Helical" evidence="12">
    <location>
        <begin position="367"/>
        <end position="397"/>
    </location>
</feature>
<comment type="function">
    <text evidence="9">Catalyzes the reversible hydration of carbon dioxide to form bicarbonate.</text>
</comment>
<comment type="caution">
    <text evidence="14">The sequence shown here is derived from an EMBL/GenBank/DDBJ whole genome shotgun (WGS) entry which is preliminary data.</text>
</comment>
<comment type="cofactor">
    <cofactor evidence="11">
        <name>Zn(2+)</name>
        <dbReference type="ChEBI" id="CHEBI:29105"/>
    </cofactor>
    <text evidence="11">Binds 1 zinc ion per subunit.</text>
</comment>
<organism evidence="14 15">
    <name type="scientific">Catellatospora chokoriensis</name>
    <dbReference type="NCBI Taxonomy" id="310353"/>
    <lineage>
        <taxon>Bacteria</taxon>
        <taxon>Bacillati</taxon>
        <taxon>Actinomycetota</taxon>
        <taxon>Actinomycetes</taxon>
        <taxon>Micromonosporales</taxon>
        <taxon>Micromonosporaceae</taxon>
        <taxon>Catellatospora</taxon>
    </lineage>
</organism>
<feature type="transmembrane region" description="Helical" evidence="12">
    <location>
        <begin position="187"/>
        <end position="209"/>
    </location>
</feature>
<feature type="binding site" evidence="11">
    <location>
        <position position="557"/>
    </location>
    <ligand>
        <name>Zn(2+)</name>
        <dbReference type="ChEBI" id="CHEBI:29105"/>
    </ligand>
</feature>
<evidence type="ECO:0000259" key="13">
    <source>
        <dbReference type="Pfam" id="PF00916"/>
    </source>
</evidence>
<feature type="binding site" evidence="11">
    <location>
        <position position="616"/>
    </location>
    <ligand>
        <name>Zn(2+)</name>
        <dbReference type="ChEBI" id="CHEBI:29105"/>
    </ligand>
</feature>
<evidence type="ECO:0000256" key="2">
    <source>
        <dbReference type="ARBA" id="ARBA00006217"/>
    </source>
</evidence>
<dbReference type="GO" id="GO:0008270">
    <property type="term" value="F:zinc ion binding"/>
    <property type="evidence" value="ECO:0007669"/>
    <property type="project" value="InterPro"/>
</dbReference>
<feature type="transmembrane region" description="Helical" evidence="12">
    <location>
        <begin position="118"/>
        <end position="140"/>
    </location>
</feature>